<dbReference type="SUPFAM" id="SSF50494">
    <property type="entry name" value="Trypsin-like serine proteases"/>
    <property type="match status" value="1"/>
</dbReference>
<dbReference type="PROSITE" id="PS00134">
    <property type="entry name" value="TRYPSIN_HIS"/>
    <property type="match status" value="1"/>
</dbReference>
<reference evidence="3 6" key="2">
    <citation type="submission" date="2021-01" db="EMBL/GenBank/DDBJ databases">
        <title>Antibiotic resistance and phylogeny of Pseudomonas spp. isolated over three decades from chicken meat in the Norwegian food chain.</title>
        <authorList>
            <person name="Moen B."/>
        </authorList>
    </citation>
    <scope>NUCLEOTIDE SEQUENCE [LARGE SCALE GENOMIC DNA]</scope>
    <source>
        <strain evidence="3 6">MF6766</strain>
    </source>
</reference>
<dbReference type="PROSITE" id="PS50240">
    <property type="entry name" value="TRYPSIN_DOM"/>
    <property type="match status" value="1"/>
</dbReference>
<evidence type="ECO:0000259" key="2">
    <source>
        <dbReference type="PROSITE" id="PS50240"/>
    </source>
</evidence>
<evidence type="ECO:0000256" key="1">
    <source>
        <dbReference type="SAM" id="SignalP"/>
    </source>
</evidence>
<reference evidence="4 5" key="1">
    <citation type="submission" date="2019-08" db="EMBL/GenBank/DDBJ databases">
        <title>Pseudomonas haemolytica sp. nov. isolated from raw milk and skim milk concentrate.</title>
        <authorList>
            <person name="Hofmann K."/>
            <person name="Huptas C."/>
            <person name="Doll E."/>
            <person name="Scherer S."/>
            <person name="Wenning M."/>
        </authorList>
    </citation>
    <scope>NUCLEOTIDE SEQUENCE [LARGE SCALE GENOMIC DNA]</scope>
    <source>
        <strain evidence="4 5">DSM 108987</strain>
    </source>
</reference>
<accession>A0A5P1DGR7</accession>
<dbReference type="EMBL" id="JAENSR010000001">
    <property type="protein sequence ID" value="MBK3457485.1"/>
    <property type="molecule type" value="Genomic_DNA"/>
</dbReference>
<keyword evidence="1" id="KW-0732">Signal</keyword>
<comment type="caution">
    <text evidence="4">The sequence shown here is derived from an EMBL/GenBank/DDBJ whole genome shotgun (WGS) entry which is preliminary data.</text>
</comment>
<dbReference type="RefSeq" id="WP_153872034.1">
    <property type="nucleotide sequence ID" value="NZ_JAEKCT010000005.1"/>
</dbReference>
<feature type="chain" id="PRO_5024299167" evidence="1">
    <location>
        <begin position="37"/>
        <end position="325"/>
    </location>
</feature>
<dbReference type="InterPro" id="IPR043504">
    <property type="entry name" value="Peptidase_S1_PA_chymotrypsin"/>
</dbReference>
<sequence>MDGYASLPRRLRLNGRHLHFAGFWFLALCCSLPALAAPNDGAIVAADTPISFTLLPQTLKDADIQVFNGAPAKSGDWRSIAISQSGSVDSTCTATFVGKGVLLTAAHCVVVGSNHFASPISIGPFRYRCSVDPAYLSTTQMPSVRHPADYALCLAEPYSGTVPAEFQRLLWDTLDLRAVAKNDLLLVAGYGCVSWTFNPATGHIADEPRDKTLAVGDFKVTDLDADSFSSESDGKTKSALCAGDSGGPAFSGVSAMNPGGARTIRGIASRKHVDDSKVVSHFASLSTPRFGRFLACWKKANPNAYVMVKTSGTTTVENLICGSDA</sequence>
<dbReference type="Proteomes" id="UP000620382">
    <property type="component" value="Unassembled WGS sequence"/>
</dbReference>
<dbReference type="OrthoDB" id="9813836at2"/>
<gene>
    <name evidence="4" type="ORF">FRT59_19500</name>
    <name evidence="3" type="ORF">JJD71_00210</name>
</gene>
<evidence type="ECO:0000313" key="6">
    <source>
        <dbReference type="Proteomes" id="UP000620382"/>
    </source>
</evidence>
<dbReference type="EMBL" id="VOIW01000005">
    <property type="protein sequence ID" value="MRJ39140.1"/>
    <property type="molecule type" value="Genomic_DNA"/>
</dbReference>
<proteinExistence type="predicted"/>
<dbReference type="InterPro" id="IPR001254">
    <property type="entry name" value="Trypsin_dom"/>
</dbReference>
<keyword evidence="6" id="KW-1185">Reference proteome</keyword>
<protein>
    <submittedName>
        <fullName evidence="4">S1 family peptidase</fullName>
    </submittedName>
    <submittedName>
        <fullName evidence="3">Trypsin-like serine protease</fullName>
    </submittedName>
</protein>
<dbReference type="Gene3D" id="2.40.10.10">
    <property type="entry name" value="Trypsin-like serine proteases"/>
    <property type="match status" value="1"/>
</dbReference>
<feature type="signal peptide" evidence="1">
    <location>
        <begin position="1"/>
        <end position="36"/>
    </location>
</feature>
<evidence type="ECO:0000313" key="3">
    <source>
        <dbReference type="EMBL" id="MBK3457485.1"/>
    </source>
</evidence>
<dbReference type="GO" id="GO:0004252">
    <property type="term" value="F:serine-type endopeptidase activity"/>
    <property type="evidence" value="ECO:0007669"/>
    <property type="project" value="InterPro"/>
</dbReference>
<dbReference type="AlphaFoldDB" id="A0A5P1DGR7"/>
<feature type="domain" description="Peptidase S1" evidence="2">
    <location>
        <begin position="66"/>
        <end position="321"/>
    </location>
</feature>
<evidence type="ECO:0000313" key="4">
    <source>
        <dbReference type="EMBL" id="MRJ39140.1"/>
    </source>
</evidence>
<evidence type="ECO:0000313" key="5">
    <source>
        <dbReference type="Proteomes" id="UP000408764"/>
    </source>
</evidence>
<dbReference type="Pfam" id="PF00089">
    <property type="entry name" value="Trypsin"/>
    <property type="match status" value="1"/>
</dbReference>
<organism evidence="4 5">
    <name type="scientific">Pseudomonas haemolytica</name>
    <dbReference type="NCBI Taxonomy" id="2600065"/>
    <lineage>
        <taxon>Bacteria</taxon>
        <taxon>Pseudomonadati</taxon>
        <taxon>Pseudomonadota</taxon>
        <taxon>Gammaproteobacteria</taxon>
        <taxon>Pseudomonadales</taxon>
        <taxon>Pseudomonadaceae</taxon>
        <taxon>Pseudomonas</taxon>
    </lineage>
</organism>
<dbReference type="Proteomes" id="UP000408764">
    <property type="component" value="Unassembled WGS sequence"/>
</dbReference>
<dbReference type="InterPro" id="IPR018114">
    <property type="entry name" value="TRYPSIN_HIS"/>
</dbReference>
<dbReference type="GO" id="GO:0006508">
    <property type="term" value="P:proteolysis"/>
    <property type="evidence" value="ECO:0007669"/>
    <property type="project" value="InterPro"/>
</dbReference>
<dbReference type="InterPro" id="IPR009003">
    <property type="entry name" value="Peptidase_S1_PA"/>
</dbReference>
<name>A0A5P1DGR7_9PSED</name>